<evidence type="ECO:0000313" key="1">
    <source>
        <dbReference type="EMBL" id="GFT40822.1"/>
    </source>
</evidence>
<accession>A0A8X6TSY2</accession>
<comment type="caution">
    <text evidence="1">The sequence shown here is derived from an EMBL/GenBank/DDBJ whole genome shotgun (WGS) entry which is preliminary data.</text>
</comment>
<keyword evidence="2" id="KW-1185">Reference proteome</keyword>
<organism evidence="1 2">
    <name type="scientific">Nephila pilipes</name>
    <name type="common">Giant wood spider</name>
    <name type="synonym">Nephila maculata</name>
    <dbReference type="NCBI Taxonomy" id="299642"/>
    <lineage>
        <taxon>Eukaryota</taxon>
        <taxon>Metazoa</taxon>
        <taxon>Ecdysozoa</taxon>
        <taxon>Arthropoda</taxon>
        <taxon>Chelicerata</taxon>
        <taxon>Arachnida</taxon>
        <taxon>Araneae</taxon>
        <taxon>Araneomorphae</taxon>
        <taxon>Entelegynae</taxon>
        <taxon>Araneoidea</taxon>
        <taxon>Nephilidae</taxon>
        <taxon>Nephila</taxon>
    </lineage>
</organism>
<name>A0A8X6TSY2_NEPPI</name>
<gene>
    <name evidence="1" type="ORF">NPIL_344891</name>
</gene>
<dbReference type="AlphaFoldDB" id="A0A8X6TSY2"/>
<dbReference type="Proteomes" id="UP000887013">
    <property type="component" value="Unassembled WGS sequence"/>
</dbReference>
<evidence type="ECO:0000313" key="2">
    <source>
        <dbReference type="Proteomes" id="UP000887013"/>
    </source>
</evidence>
<sequence>MTPSGRLSDLAVAPVSENHFQLEQRSINNIKVRARNNGDLAKAQKRYPAKTSAFDCPGSVTNRLQIGCGHS</sequence>
<reference evidence="1" key="1">
    <citation type="submission" date="2020-08" db="EMBL/GenBank/DDBJ databases">
        <title>Multicomponent nature underlies the extraordinary mechanical properties of spider dragline silk.</title>
        <authorList>
            <person name="Kono N."/>
            <person name="Nakamura H."/>
            <person name="Mori M."/>
            <person name="Yoshida Y."/>
            <person name="Ohtoshi R."/>
            <person name="Malay A.D."/>
            <person name="Moran D.A.P."/>
            <person name="Tomita M."/>
            <person name="Numata K."/>
            <person name="Arakawa K."/>
        </authorList>
    </citation>
    <scope>NUCLEOTIDE SEQUENCE</scope>
</reference>
<proteinExistence type="predicted"/>
<protein>
    <submittedName>
        <fullName evidence="1">Uncharacterized protein</fullName>
    </submittedName>
</protein>
<dbReference type="EMBL" id="BMAW01014856">
    <property type="protein sequence ID" value="GFT40822.1"/>
    <property type="molecule type" value="Genomic_DNA"/>
</dbReference>